<dbReference type="AlphaFoldDB" id="A0A8E2EXI7"/>
<dbReference type="EMBL" id="KV750118">
    <property type="protein sequence ID" value="OCL06178.1"/>
    <property type="molecule type" value="Genomic_DNA"/>
</dbReference>
<gene>
    <name evidence="2" type="ORF">AOQ84DRAFT_297480</name>
</gene>
<reference evidence="2 3" key="1">
    <citation type="journal article" date="2016" name="Nat. Commun.">
        <title>Ectomycorrhizal ecology is imprinted in the genome of the dominant symbiotic fungus Cenococcum geophilum.</title>
        <authorList>
            <consortium name="DOE Joint Genome Institute"/>
            <person name="Peter M."/>
            <person name="Kohler A."/>
            <person name="Ohm R.A."/>
            <person name="Kuo A."/>
            <person name="Krutzmann J."/>
            <person name="Morin E."/>
            <person name="Arend M."/>
            <person name="Barry K.W."/>
            <person name="Binder M."/>
            <person name="Choi C."/>
            <person name="Clum A."/>
            <person name="Copeland A."/>
            <person name="Grisel N."/>
            <person name="Haridas S."/>
            <person name="Kipfer T."/>
            <person name="LaButti K."/>
            <person name="Lindquist E."/>
            <person name="Lipzen A."/>
            <person name="Maire R."/>
            <person name="Meier B."/>
            <person name="Mihaltcheva S."/>
            <person name="Molinier V."/>
            <person name="Murat C."/>
            <person name="Poggeler S."/>
            <person name="Quandt C.A."/>
            <person name="Sperisen C."/>
            <person name="Tritt A."/>
            <person name="Tisserant E."/>
            <person name="Crous P.W."/>
            <person name="Henrissat B."/>
            <person name="Nehls U."/>
            <person name="Egli S."/>
            <person name="Spatafora J.W."/>
            <person name="Grigoriev I.V."/>
            <person name="Martin F.M."/>
        </authorList>
    </citation>
    <scope>NUCLEOTIDE SEQUENCE [LARGE SCALE GENOMIC DNA]</scope>
    <source>
        <strain evidence="2 3">CBS 207.34</strain>
    </source>
</reference>
<dbReference type="InterPro" id="IPR037176">
    <property type="entry name" value="Osmotin/thaumatin-like_sf"/>
</dbReference>
<dbReference type="OrthoDB" id="5144514at2759"/>
<evidence type="ECO:0000313" key="3">
    <source>
        <dbReference type="Proteomes" id="UP000250140"/>
    </source>
</evidence>
<feature type="signal peptide" evidence="1">
    <location>
        <begin position="1"/>
        <end position="20"/>
    </location>
</feature>
<protein>
    <submittedName>
        <fullName evidence="2">Uncharacterized protein</fullName>
    </submittedName>
</protein>
<feature type="chain" id="PRO_5034948667" evidence="1">
    <location>
        <begin position="21"/>
        <end position="198"/>
    </location>
</feature>
<sequence length="198" mass="21288">MQLITVATAALLVAVPVAQAAQARVFNKCSFPVYLWSVSADSSSEMITLESHNGTYEEAYQTPNVGGVSIKLSKVETVANPTPITQFEYTLAGGSIWYDISNVNCATTSCPFQPTGMYMNSGEGCPTRSCEAGLPTCAGAYTASDDNENSLSCGETSNIDLYLCTSSPPSSKRGIEVEIEAPVRRHRRHGHPHWRSAQ</sequence>
<proteinExistence type="predicted"/>
<name>A0A8E2EXI7_9PEZI</name>
<dbReference type="PANTHER" id="PTHR36195">
    <property type="entry name" value="DOMAIN PROTEIN, PUTATIVE (AFU_ORTHOLOGUE AFUA_5G01990)-RELATED-RELATED"/>
    <property type="match status" value="1"/>
</dbReference>
<dbReference type="Pfam" id="PF04681">
    <property type="entry name" value="Bys1"/>
    <property type="match status" value="1"/>
</dbReference>
<dbReference type="Gene3D" id="2.60.110.10">
    <property type="entry name" value="Thaumatin"/>
    <property type="match status" value="1"/>
</dbReference>
<evidence type="ECO:0000313" key="2">
    <source>
        <dbReference type="EMBL" id="OCL06178.1"/>
    </source>
</evidence>
<dbReference type="InterPro" id="IPR006771">
    <property type="entry name" value="CetA-like"/>
</dbReference>
<keyword evidence="1" id="KW-0732">Signal</keyword>
<organism evidence="2 3">
    <name type="scientific">Glonium stellatum</name>
    <dbReference type="NCBI Taxonomy" id="574774"/>
    <lineage>
        <taxon>Eukaryota</taxon>
        <taxon>Fungi</taxon>
        <taxon>Dikarya</taxon>
        <taxon>Ascomycota</taxon>
        <taxon>Pezizomycotina</taxon>
        <taxon>Dothideomycetes</taxon>
        <taxon>Pleosporomycetidae</taxon>
        <taxon>Gloniales</taxon>
        <taxon>Gloniaceae</taxon>
        <taxon>Glonium</taxon>
    </lineage>
</organism>
<accession>A0A8E2EXI7</accession>
<dbReference type="SUPFAM" id="SSF49870">
    <property type="entry name" value="Osmotin, thaumatin-like protein"/>
    <property type="match status" value="1"/>
</dbReference>
<dbReference type="Proteomes" id="UP000250140">
    <property type="component" value="Unassembled WGS sequence"/>
</dbReference>
<keyword evidence="3" id="KW-1185">Reference proteome</keyword>
<evidence type="ECO:0000256" key="1">
    <source>
        <dbReference type="SAM" id="SignalP"/>
    </source>
</evidence>